<dbReference type="PANTHER" id="PTHR43179">
    <property type="entry name" value="RHAMNOSYLTRANSFERASE WBBL"/>
    <property type="match status" value="1"/>
</dbReference>
<sequence length="281" mass="31292">MAEHIVIVTVVHGRHAHLREQRRILRDVSPGTPHIIVAMDDHAIDDVVAGQPSVTVIHVERDPRGLPLARARNIGVRAALRSGADLVVLLDVDCVPGPRLVSSYEIAAERVPQALLCGPVTYLDEGVRVPDDARRLDDLTDPHPARPAPPPGTIQRDGSHELFWSLSFAVKASTWDLLGGFAEEYVGYGAEDTDLGRVARERGVELVWVGGAHAYHQHHPVSRPPVEHLVDIVRNASIYWRRWHEWPMSGWLDEFERQGRIIRRPSEIVLVATAEGHETRA</sequence>
<dbReference type="AlphaFoldDB" id="A0A1L3MES9"/>
<dbReference type="InterPro" id="IPR029044">
    <property type="entry name" value="Nucleotide-diphossugar_trans"/>
</dbReference>
<evidence type="ECO:0000313" key="7">
    <source>
        <dbReference type="Proteomes" id="UP000182938"/>
    </source>
</evidence>
<evidence type="ECO:0000256" key="2">
    <source>
        <dbReference type="ARBA" id="ARBA00006739"/>
    </source>
</evidence>
<dbReference type="Gene3D" id="3.90.550.10">
    <property type="entry name" value="Spore Coat Polysaccharide Biosynthesis Protein SpsA, Chain A"/>
    <property type="match status" value="1"/>
</dbReference>
<proteinExistence type="inferred from homology"/>
<comment type="pathway">
    <text evidence="1">Cell wall biogenesis; cell wall polysaccharide biosynthesis.</text>
</comment>
<feature type="region of interest" description="Disordered" evidence="5">
    <location>
        <begin position="134"/>
        <end position="154"/>
    </location>
</feature>
<evidence type="ECO:0000256" key="4">
    <source>
        <dbReference type="ARBA" id="ARBA00022679"/>
    </source>
</evidence>
<keyword evidence="4 6" id="KW-0808">Transferase</keyword>
<evidence type="ECO:0000256" key="3">
    <source>
        <dbReference type="ARBA" id="ARBA00022676"/>
    </source>
</evidence>
<dbReference type="RefSeq" id="WP_072624081.1">
    <property type="nucleotide sequence ID" value="NZ_CP013290.1"/>
</dbReference>
<dbReference type="SUPFAM" id="SSF53448">
    <property type="entry name" value="Nucleotide-diphospho-sugar transferases"/>
    <property type="match status" value="1"/>
</dbReference>
<accession>A0A1L3MES9</accession>
<protein>
    <submittedName>
        <fullName evidence="6">Sugar transferase</fullName>
    </submittedName>
</protein>
<dbReference type="KEGG" id="jte:ASJ30_04685"/>
<gene>
    <name evidence="6" type="ORF">ASJ30_04685</name>
</gene>
<keyword evidence="7" id="KW-1185">Reference proteome</keyword>
<comment type="similarity">
    <text evidence="2">Belongs to the glycosyltransferase 2 family.</text>
</comment>
<feature type="compositionally biased region" description="Basic and acidic residues" evidence="5">
    <location>
        <begin position="134"/>
        <end position="144"/>
    </location>
</feature>
<dbReference type="GO" id="GO:0016757">
    <property type="term" value="F:glycosyltransferase activity"/>
    <property type="evidence" value="ECO:0007669"/>
    <property type="project" value="UniProtKB-KW"/>
</dbReference>
<dbReference type="EMBL" id="CP013290">
    <property type="protein sequence ID" value="APH00917.1"/>
    <property type="molecule type" value="Genomic_DNA"/>
</dbReference>
<name>A0A1L3MES9_9MICO</name>
<dbReference type="Proteomes" id="UP000182938">
    <property type="component" value="Chromosome"/>
</dbReference>
<evidence type="ECO:0000256" key="5">
    <source>
        <dbReference type="SAM" id="MobiDB-lite"/>
    </source>
</evidence>
<dbReference type="PANTHER" id="PTHR43179:SF12">
    <property type="entry name" value="GALACTOFURANOSYLTRANSFERASE GLFT2"/>
    <property type="match status" value="1"/>
</dbReference>
<evidence type="ECO:0000313" key="6">
    <source>
        <dbReference type="EMBL" id="APH00917.1"/>
    </source>
</evidence>
<keyword evidence="3" id="KW-0328">Glycosyltransferase</keyword>
<evidence type="ECO:0000256" key="1">
    <source>
        <dbReference type="ARBA" id="ARBA00004776"/>
    </source>
</evidence>
<reference evidence="6 7" key="1">
    <citation type="submission" date="2015-11" db="EMBL/GenBank/DDBJ databases">
        <authorList>
            <person name="Zhang Y."/>
            <person name="Guo Z."/>
        </authorList>
    </citation>
    <scope>NUCLEOTIDE SEQUENCE [LARGE SCALE GENOMIC DNA]</scope>
    <source>
        <strain evidence="6 7">YFY001</strain>
    </source>
</reference>
<organism evidence="6 7">
    <name type="scientific">Janibacter indicus</name>
    <dbReference type="NCBI Taxonomy" id="857417"/>
    <lineage>
        <taxon>Bacteria</taxon>
        <taxon>Bacillati</taxon>
        <taxon>Actinomycetota</taxon>
        <taxon>Actinomycetes</taxon>
        <taxon>Micrococcales</taxon>
        <taxon>Intrasporangiaceae</taxon>
        <taxon>Janibacter</taxon>
    </lineage>
</organism>